<dbReference type="AlphaFoldDB" id="A0A8H3EKN8"/>
<evidence type="ECO:0000313" key="2">
    <source>
        <dbReference type="Proteomes" id="UP000664534"/>
    </source>
</evidence>
<accession>A0A8H3EKN8</accession>
<sequence length="268" mass="30581">MLSFKAFKQELQTLLSNVLDEAETLQSTAEDPVVLDRAWVLDKMKSQMIKSEYVLEPRAAQIRQGLGDLFKLPRELREIIYGNAIVDGNMAVLRASQKTHKEGSPLVSPKGIYRLVLGFPGDVPNVKLDDSSARKIQNVHVRVNARGFLGDESCQDLAFLRALESNFTRRKACLFTFERDPYSMWMCAYQVVDALKGLTTFERVILELNLDWMGEPWPDTLAWFDKARIQRRIEGAFDVPAEILEPTLGLGDLEMSKEEQRLTFRPLE</sequence>
<proteinExistence type="predicted"/>
<comment type="caution">
    <text evidence="1">The sequence shown here is derived from an EMBL/GenBank/DDBJ whole genome shotgun (WGS) entry which is preliminary data.</text>
</comment>
<name>A0A8H3EKN8_9LECA</name>
<dbReference type="Proteomes" id="UP000664534">
    <property type="component" value="Unassembled WGS sequence"/>
</dbReference>
<evidence type="ECO:0000313" key="1">
    <source>
        <dbReference type="EMBL" id="CAF9905792.1"/>
    </source>
</evidence>
<keyword evidence="2" id="KW-1185">Reference proteome</keyword>
<reference evidence="1" key="1">
    <citation type="submission" date="2021-03" db="EMBL/GenBank/DDBJ databases">
        <authorList>
            <person name="Tagirdzhanova G."/>
        </authorList>
    </citation>
    <scope>NUCLEOTIDE SEQUENCE</scope>
</reference>
<dbReference type="EMBL" id="CAJPDT010000002">
    <property type="protein sequence ID" value="CAF9905792.1"/>
    <property type="molecule type" value="Genomic_DNA"/>
</dbReference>
<organism evidence="1 2">
    <name type="scientific">Imshaugia aleurites</name>
    <dbReference type="NCBI Taxonomy" id="172621"/>
    <lineage>
        <taxon>Eukaryota</taxon>
        <taxon>Fungi</taxon>
        <taxon>Dikarya</taxon>
        <taxon>Ascomycota</taxon>
        <taxon>Pezizomycotina</taxon>
        <taxon>Lecanoromycetes</taxon>
        <taxon>OSLEUM clade</taxon>
        <taxon>Lecanoromycetidae</taxon>
        <taxon>Lecanorales</taxon>
        <taxon>Lecanorineae</taxon>
        <taxon>Parmeliaceae</taxon>
        <taxon>Imshaugia</taxon>
    </lineage>
</organism>
<protein>
    <submittedName>
        <fullName evidence="1">Uncharacterized protein</fullName>
    </submittedName>
</protein>
<dbReference type="OrthoDB" id="5306732at2759"/>
<gene>
    <name evidence="1" type="ORF">IMSHALPRED_003978</name>
</gene>